<dbReference type="PIRSF" id="PIRSF005639">
    <property type="entry name" value="Glut_amidoT_SNO"/>
    <property type="match status" value="1"/>
</dbReference>
<evidence type="ECO:0000256" key="5">
    <source>
        <dbReference type="ARBA" id="ARBA00022962"/>
    </source>
</evidence>
<evidence type="ECO:0000256" key="6">
    <source>
        <dbReference type="ARBA" id="ARBA00023239"/>
    </source>
</evidence>
<dbReference type="PROSITE" id="PS51274">
    <property type="entry name" value="GATASE_COBBQ"/>
    <property type="match status" value="1"/>
</dbReference>
<dbReference type="PROSITE" id="PS51130">
    <property type="entry name" value="PDXT_SNO_2"/>
    <property type="match status" value="1"/>
</dbReference>
<dbReference type="GO" id="GO:1903600">
    <property type="term" value="C:glutaminase complex"/>
    <property type="evidence" value="ECO:0007669"/>
    <property type="project" value="TreeGrafter"/>
</dbReference>
<dbReference type="GO" id="GO:0004359">
    <property type="term" value="F:glutaminase activity"/>
    <property type="evidence" value="ECO:0007669"/>
    <property type="project" value="UniProtKB-EC"/>
</dbReference>
<comment type="similarity">
    <text evidence="1">Belongs to the glutaminase PdxT/SNO family.</text>
</comment>
<evidence type="ECO:0000256" key="4">
    <source>
        <dbReference type="ARBA" id="ARBA00022898"/>
    </source>
</evidence>
<evidence type="ECO:0000256" key="3">
    <source>
        <dbReference type="ARBA" id="ARBA00022801"/>
    </source>
</evidence>
<evidence type="ECO:0000313" key="8">
    <source>
        <dbReference type="EMBL" id="SUZ49280.1"/>
    </source>
</evidence>
<dbReference type="GO" id="GO:0016829">
    <property type="term" value="F:lyase activity"/>
    <property type="evidence" value="ECO:0007669"/>
    <property type="project" value="UniProtKB-KW"/>
</dbReference>
<name>A0A381N3S9_9ZZZZ</name>
<dbReference type="InterPro" id="IPR002161">
    <property type="entry name" value="PdxT/SNO"/>
</dbReference>
<keyword evidence="6" id="KW-0456">Lyase</keyword>
<dbReference type="PANTHER" id="PTHR31559:SF0">
    <property type="entry name" value="PYRIDOXAL 5'-PHOSPHATE SYNTHASE SUBUNIT SNO1-RELATED"/>
    <property type="match status" value="1"/>
</dbReference>
<dbReference type="SUPFAM" id="SSF52317">
    <property type="entry name" value="Class I glutamine amidotransferase-like"/>
    <property type="match status" value="1"/>
</dbReference>
<dbReference type="Pfam" id="PF01174">
    <property type="entry name" value="SNO"/>
    <property type="match status" value="1"/>
</dbReference>
<dbReference type="InterPro" id="IPR029062">
    <property type="entry name" value="Class_I_gatase-like"/>
</dbReference>
<proteinExistence type="inferred from homology"/>
<dbReference type="GO" id="GO:0005829">
    <property type="term" value="C:cytosol"/>
    <property type="evidence" value="ECO:0007669"/>
    <property type="project" value="TreeGrafter"/>
</dbReference>
<gene>
    <name evidence="8" type="ORF">METZ01_LOCUS2134</name>
</gene>
<dbReference type="InterPro" id="IPR021196">
    <property type="entry name" value="PdxT/SNO_CS"/>
</dbReference>
<evidence type="ECO:0000256" key="1">
    <source>
        <dbReference type="ARBA" id="ARBA00008345"/>
    </source>
</evidence>
<dbReference type="NCBIfam" id="TIGR03800">
    <property type="entry name" value="PLP_synth_Pdx2"/>
    <property type="match status" value="1"/>
</dbReference>
<dbReference type="EMBL" id="UINC01000111">
    <property type="protein sequence ID" value="SUZ49280.1"/>
    <property type="molecule type" value="Genomic_DNA"/>
</dbReference>
<keyword evidence="4" id="KW-0663">Pyridoxal phosphate</keyword>
<dbReference type="CDD" id="cd01749">
    <property type="entry name" value="GATase1_PB"/>
    <property type="match status" value="1"/>
</dbReference>
<dbReference type="EC" id="3.5.1.2" evidence="2"/>
<sequence>MSPLVGVLALQGASGEHADALRKLGARAQEVRIPKDLASIDAIILPGGESTTISMLLESSETFEPLSELLAQGLPAFGTCAGMIMLSNEVLDGRSDQRSFNRIDISVRRNAFGRQIASFEKEIDVLGLEDPFPAVFIRAPGVEVAGPAVEVLATVELDKGNEIPVLCRQNNVLVSSFHPELTNDLRLHQMFLNEV</sequence>
<dbReference type="GO" id="GO:0042823">
    <property type="term" value="P:pyridoxal phosphate biosynthetic process"/>
    <property type="evidence" value="ECO:0007669"/>
    <property type="project" value="InterPro"/>
</dbReference>
<evidence type="ECO:0000256" key="7">
    <source>
        <dbReference type="ARBA" id="ARBA00049534"/>
    </source>
</evidence>
<reference evidence="8" key="1">
    <citation type="submission" date="2018-05" db="EMBL/GenBank/DDBJ databases">
        <authorList>
            <person name="Lanie J.A."/>
            <person name="Ng W.-L."/>
            <person name="Kazmierczak K.M."/>
            <person name="Andrzejewski T.M."/>
            <person name="Davidsen T.M."/>
            <person name="Wayne K.J."/>
            <person name="Tettelin H."/>
            <person name="Glass J.I."/>
            <person name="Rusch D."/>
            <person name="Podicherti R."/>
            <person name="Tsui H.-C.T."/>
            <person name="Winkler M.E."/>
        </authorList>
    </citation>
    <scope>NUCLEOTIDE SEQUENCE</scope>
</reference>
<dbReference type="Gene3D" id="3.40.50.880">
    <property type="match status" value="1"/>
</dbReference>
<dbReference type="GO" id="GO:0008614">
    <property type="term" value="P:pyridoxine metabolic process"/>
    <property type="evidence" value="ECO:0007669"/>
    <property type="project" value="TreeGrafter"/>
</dbReference>
<accession>A0A381N3S9</accession>
<comment type="catalytic activity">
    <reaction evidence="7">
        <text>L-glutamine + H2O = L-glutamate + NH4(+)</text>
        <dbReference type="Rhea" id="RHEA:15889"/>
        <dbReference type="ChEBI" id="CHEBI:15377"/>
        <dbReference type="ChEBI" id="CHEBI:28938"/>
        <dbReference type="ChEBI" id="CHEBI:29985"/>
        <dbReference type="ChEBI" id="CHEBI:58359"/>
        <dbReference type="EC" id="3.5.1.2"/>
    </reaction>
</comment>
<keyword evidence="5" id="KW-0315">Glutamine amidotransferase</keyword>
<protein>
    <recommendedName>
        <fullName evidence="2">glutaminase</fullName>
        <ecNumber evidence="2">3.5.1.2</ecNumber>
    </recommendedName>
</protein>
<evidence type="ECO:0000256" key="2">
    <source>
        <dbReference type="ARBA" id="ARBA00012918"/>
    </source>
</evidence>
<dbReference type="AlphaFoldDB" id="A0A381N3S9"/>
<dbReference type="HAMAP" id="MF_01615">
    <property type="entry name" value="PdxT"/>
    <property type="match status" value="1"/>
</dbReference>
<organism evidence="8">
    <name type="scientific">marine metagenome</name>
    <dbReference type="NCBI Taxonomy" id="408172"/>
    <lineage>
        <taxon>unclassified sequences</taxon>
        <taxon>metagenomes</taxon>
        <taxon>ecological metagenomes</taxon>
    </lineage>
</organism>
<dbReference type="FunFam" id="3.40.50.880:FF:000010">
    <property type="entry name" value="uncharacterized protein LOC100176842 isoform X2"/>
    <property type="match status" value="1"/>
</dbReference>
<dbReference type="PROSITE" id="PS51273">
    <property type="entry name" value="GATASE_TYPE_1"/>
    <property type="match status" value="1"/>
</dbReference>
<dbReference type="PROSITE" id="PS01236">
    <property type="entry name" value="PDXT_SNO_1"/>
    <property type="match status" value="1"/>
</dbReference>
<keyword evidence="3" id="KW-0378">Hydrolase</keyword>
<dbReference type="PANTHER" id="PTHR31559">
    <property type="entry name" value="PYRIDOXAL 5'-PHOSPHATE SYNTHASE SUBUNIT SNO"/>
    <property type="match status" value="1"/>
</dbReference>